<accession>A0A2W4ZD92</accession>
<evidence type="ECO:0000313" key="7">
    <source>
        <dbReference type="Proteomes" id="UP000248614"/>
    </source>
</evidence>
<evidence type="ECO:0000256" key="4">
    <source>
        <dbReference type="PIRSR" id="PIRSR603782-2"/>
    </source>
</evidence>
<dbReference type="Gene3D" id="3.40.30.10">
    <property type="entry name" value="Glutaredoxin"/>
    <property type="match status" value="1"/>
</dbReference>
<feature type="binding site" evidence="3">
    <location>
        <position position="74"/>
    </location>
    <ligand>
        <name>Cu cation</name>
        <dbReference type="ChEBI" id="CHEBI:23378"/>
    </ligand>
</feature>
<dbReference type="CDD" id="cd02968">
    <property type="entry name" value="SCO"/>
    <property type="match status" value="1"/>
</dbReference>
<sequence>MAGNAMNSIPRILLPALALALAACGGSAETPAPPPLAGARIGGPFVLTDGQGQVVRDTDFAGTWRIMYFGYTYCPDVCPVDVQNIAAGVKAFEDESPALGAKVVPIFVTVDPERDTPAVVGKFVSAFHPRMVGLTGSAQAIADAARAYGVSYRKVQSPGASEYLMDHSRIAILMDPQGRPVALLPQDEGGPAVAAELAKWVR</sequence>
<comment type="caution">
    <text evidence="6">The sequence shown here is derived from an EMBL/GenBank/DDBJ whole genome shotgun (WGS) entry which is preliminary data.</text>
</comment>
<feature type="binding site" evidence="3">
    <location>
        <position position="167"/>
    </location>
    <ligand>
        <name>Cu cation</name>
        <dbReference type="ChEBI" id="CHEBI:23378"/>
    </ligand>
</feature>
<protein>
    <submittedName>
        <fullName evidence="6">SCO family protein</fullName>
    </submittedName>
</protein>
<proteinExistence type="inferred from homology"/>
<dbReference type="SUPFAM" id="SSF52833">
    <property type="entry name" value="Thioredoxin-like"/>
    <property type="match status" value="1"/>
</dbReference>
<dbReference type="PANTHER" id="PTHR12151">
    <property type="entry name" value="ELECTRON TRANSPORT PROTIN SCO1/SENC FAMILY MEMBER"/>
    <property type="match status" value="1"/>
</dbReference>
<dbReference type="Proteomes" id="UP000248614">
    <property type="component" value="Unassembled WGS sequence"/>
</dbReference>
<reference evidence="6 7" key="1">
    <citation type="submission" date="2017-08" db="EMBL/GenBank/DDBJ databases">
        <title>Infants hospitalized years apart are colonized by the same room-sourced microbial strains.</title>
        <authorList>
            <person name="Brooks B."/>
            <person name="Olm M.R."/>
            <person name="Firek B.A."/>
            <person name="Baker R."/>
            <person name="Thomas B.C."/>
            <person name="Morowitz M.J."/>
            <person name="Banfield J.F."/>
        </authorList>
    </citation>
    <scope>NUCLEOTIDE SEQUENCE [LARGE SCALE GENOMIC DNA]</scope>
    <source>
        <strain evidence="6">S2_018_000_R3_110</strain>
    </source>
</reference>
<feature type="chain" id="PRO_5016049350" evidence="5">
    <location>
        <begin position="29"/>
        <end position="202"/>
    </location>
</feature>
<gene>
    <name evidence="6" type="ORF">DI632_04750</name>
</gene>
<comment type="similarity">
    <text evidence="1">Belongs to the SCO1/2 family.</text>
</comment>
<dbReference type="PANTHER" id="PTHR12151:SF5">
    <property type="entry name" value="AT19154P"/>
    <property type="match status" value="1"/>
</dbReference>
<keyword evidence="3" id="KW-0479">Metal-binding</keyword>
<dbReference type="GO" id="GO:0046872">
    <property type="term" value="F:metal ion binding"/>
    <property type="evidence" value="ECO:0007669"/>
    <property type="project" value="UniProtKB-KW"/>
</dbReference>
<evidence type="ECO:0000313" key="6">
    <source>
        <dbReference type="EMBL" id="PZO79656.1"/>
    </source>
</evidence>
<evidence type="ECO:0000256" key="3">
    <source>
        <dbReference type="PIRSR" id="PIRSR603782-1"/>
    </source>
</evidence>
<feature type="disulfide bond" description="Redox-active" evidence="4">
    <location>
        <begin position="74"/>
        <end position="78"/>
    </location>
</feature>
<dbReference type="AlphaFoldDB" id="A0A2W4ZD92"/>
<organism evidence="6 7">
    <name type="scientific">Sphingomonas hengshuiensis</name>
    <dbReference type="NCBI Taxonomy" id="1609977"/>
    <lineage>
        <taxon>Bacteria</taxon>
        <taxon>Pseudomonadati</taxon>
        <taxon>Pseudomonadota</taxon>
        <taxon>Alphaproteobacteria</taxon>
        <taxon>Sphingomonadales</taxon>
        <taxon>Sphingomonadaceae</taxon>
        <taxon>Sphingomonas</taxon>
    </lineage>
</organism>
<dbReference type="Pfam" id="PF02630">
    <property type="entry name" value="SCO1-SenC"/>
    <property type="match status" value="1"/>
</dbReference>
<keyword evidence="4" id="KW-1015">Disulfide bond</keyword>
<dbReference type="InterPro" id="IPR036249">
    <property type="entry name" value="Thioredoxin-like_sf"/>
</dbReference>
<keyword evidence="2 3" id="KW-0186">Copper</keyword>
<feature type="binding site" evidence="3">
    <location>
        <position position="78"/>
    </location>
    <ligand>
        <name>Cu cation</name>
        <dbReference type="ChEBI" id="CHEBI:23378"/>
    </ligand>
</feature>
<dbReference type="InterPro" id="IPR003782">
    <property type="entry name" value="SCO1/SenC"/>
</dbReference>
<evidence type="ECO:0000256" key="2">
    <source>
        <dbReference type="ARBA" id="ARBA00023008"/>
    </source>
</evidence>
<keyword evidence="5" id="KW-0732">Signal</keyword>
<evidence type="ECO:0000256" key="1">
    <source>
        <dbReference type="ARBA" id="ARBA00010996"/>
    </source>
</evidence>
<dbReference type="FunFam" id="3.40.30.10:FF:000013">
    <property type="entry name" value="Blast:Protein SCO1 homolog, mitochondrial"/>
    <property type="match status" value="1"/>
</dbReference>
<dbReference type="EMBL" id="QFNF01000007">
    <property type="protein sequence ID" value="PZO79656.1"/>
    <property type="molecule type" value="Genomic_DNA"/>
</dbReference>
<name>A0A2W4ZD92_9SPHN</name>
<evidence type="ECO:0000256" key="5">
    <source>
        <dbReference type="SAM" id="SignalP"/>
    </source>
</evidence>
<feature type="signal peptide" evidence="5">
    <location>
        <begin position="1"/>
        <end position="28"/>
    </location>
</feature>